<keyword evidence="1" id="KW-0614">Plasmid</keyword>
<dbReference type="AlphaFoldDB" id="A0AAJ4PAC6"/>
<gene>
    <name evidence="1" type="ORF">KYI11_12565</name>
</gene>
<evidence type="ECO:0000313" key="1">
    <source>
        <dbReference type="EMBL" id="QYA43652.1"/>
    </source>
</evidence>
<dbReference type="EMBL" id="CP079982">
    <property type="protein sequence ID" value="QYA43652.1"/>
    <property type="molecule type" value="Genomic_DNA"/>
</dbReference>
<protein>
    <submittedName>
        <fullName evidence="1">Uncharacterized protein</fullName>
    </submittedName>
</protein>
<evidence type="ECO:0000313" key="2">
    <source>
        <dbReference type="Proteomes" id="UP000826802"/>
    </source>
</evidence>
<sequence length="263" mass="29370">MTNVQFLVSKVYATIDDNGQERDVNKNQLVVIQDNDALVKSLVSEGNFVEIQNGLYMEYENKINALTRKYKSQVEAIEKSTDPIYSIEANGTTKKHYDIKALRSQLESEVKALVKEYFAELDLALEEARVLDAQSYTPFGSAETTKANAIVNKFEVGAYIDYADAKQSLSVALNEMNDAELTAVGTLLGRIKEVVFTNESSELYAKTFFATVVDYVGSAQPISMERALKDMKRIDIGSEYNRFMSIEQARRGFNGEVTASLNA</sequence>
<name>A0AAJ4PAC6_9STAP</name>
<organism evidence="1 2">
    <name type="scientific">Macrococcoides bohemicum</name>
    <dbReference type="NCBI Taxonomy" id="1903056"/>
    <lineage>
        <taxon>Bacteria</taxon>
        <taxon>Bacillati</taxon>
        <taxon>Bacillota</taxon>
        <taxon>Bacilli</taxon>
        <taxon>Bacillales</taxon>
        <taxon>Staphylococcaceae</taxon>
        <taxon>Macrococcoides</taxon>
    </lineage>
</organism>
<accession>A0AAJ4PAC6</accession>
<keyword evidence="2" id="KW-1185">Reference proteome</keyword>
<geneLocation type="plasmid" evidence="1 2">
    <name>p19Msa0936-1</name>
</geneLocation>
<proteinExistence type="predicted"/>
<reference evidence="1 2" key="1">
    <citation type="submission" date="2021-07" db="EMBL/GenBank/DDBJ databases">
        <title>Prevalence and characterization of methicillin-resistant Macrococcus spp. in food producing animals and meat in Switzerland in 2019.</title>
        <authorList>
            <person name="Keller J.E."/>
            <person name="Schwendener S."/>
            <person name="Neuenschwander J."/>
            <person name="Overesch G."/>
            <person name="Perreten V."/>
        </authorList>
    </citation>
    <scope>NUCLEOTIDE SEQUENCE [LARGE SCALE GENOMIC DNA]</scope>
    <source>
        <strain evidence="1 2">19Msa0936</strain>
        <plasmid evidence="1 2">p19Msa0936-1</plasmid>
    </source>
</reference>
<dbReference type="Proteomes" id="UP000826802">
    <property type="component" value="Plasmid p19Msa0936-1"/>
</dbReference>
<dbReference type="RefSeq" id="WP_219504207.1">
    <property type="nucleotide sequence ID" value="NZ_CP079982.1"/>
</dbReference>